<dbReference type="Pfam" id="PF08401">
    <property type="entry name" value="ArdcN"/>
    <property type="match status" value="1"/>
</dbReference>
<evidence type="ECO:0000313" key="4">
    <source>
        <dbReference type="EMBL" id="QIA09109.1"/>
    </source>
</evidence>
<accession>A0A6C0RG44</accession>
<feature type="region of interest" description="Disordered" evidence="1">
    <location>
        <begin position="304"/>
        <end position="327"/>
    </location>
</feature>
<reference evidence="4 5" key="1">
    <citation type="submission" date="2020-02" db="EMBL/GenBank/DDBJ databases">
        <title>Genome sequencing for Draconibacterium sp. strain M1.</title>
        <authorList>
            <person name="Park S.-J."/>
        </authorList>
    </citation>
    <scope>NUCLEOTIDE SEQUENCE [LARGE SCALE GENOMIC DNA]</scope>
    <source>
        <strain evidence="4 5">M1</strain>
    </source>
</reference>
<proteinExistence type="predicted"/>
<dbReference type="InterPro" id="IPR017113">
    <property type="entry name" value="Antirestriction_ArdC"/>
</dbReference>
<protein>
    <submittedName>
        <fullName evidence="4">DUF1738 domain-containing protein</fullName>
    </submittedName>
</protein>
<name>A0A6C0RG44_9BACT</name>
<dbReference type="AlphaFoldDB" id="A0A6C0RG44"/>
<organism evidence="4 5">
    <name type="scientific">Draconibacterium halophilum</name>
    <dbReference type="NCBI Taxonomy" id="2706887"/>
    <lineage>
        <taxon>Bacteria</taxon>
        <taxon>Pseudomonadati</taxon>
        <taxon>Bacteroidota</taxon>
        <taxon>Bacteroidia</taxon>
        <taxon>Marinilabiliales</taxon>
        <taxon>Prolixibacteraceae</taxon>
        <taxon>Draconibacterium</taxon>
    </lineage>
</organism>
<gene>
    <name evidence="4" type="ORF">G0Q07_15910</name>
</gene>
<feature type="domain" description="Polyvalent protein metallopeptidase" evidence="3">
    <location>
        <begin position="173"/>
        <end position="288"/>
    </location>
</feature>
<feature type="domain" description="N-terminal" evidence="2">
    <location>
        <begin position="26"/>
        <end position="132"/>
    </location>
</feature>
<dbReference type="InterPro" id="IPR013610">
    <property type="entry name" value="ArdC_N"/>
</dbReference>
<dbReference type="KEGG" id="drc:G0Q07_15910"/>
<dbReference type="GO" id="GO:0003697">
    <property type="term" value="F:single-stranded DNA binding"/>
    <property type="evidence" value="ECO:0007669"/>
    <property type="project" value="InterPro"/>
</dbReference>
<evidence type="ECO:0000313" key="5">
    <source>
        <dbReference type="Proteomes" id="UP000474630"/>
    </source>
</evidence>
<sequence>MRQNLMACQKLQKIPRAWVDSMSKFDIYETVTNLIVQRLEAGVIPWHMPWKTASAIPRNLVSKKPYRGFNFWYLLSFGFERPYFLSFKQVQDLDGKIKKGSSSFMIVFWKMVEYEKDDETKEIPMLRYYRVFHIDDIEGIDPDKIPENTAHDHDFDPIASCEQLIQFWSDSPVIKLDQKKACYIPSLDEIHMPGARTFFQDEEYYSTIFHECVHATGARKRLNRHERFSSLNFADSGYSQEEMVAEMGAAYLCGICGIENATIDNSAAYIQGWLKKLKSDKKFIVIASGLAQKAVDYILDHQDSNPKPVLPEPKKKKSKSASLSMKF</sequence>
<dbReference type="PIRSF" id="PIRSF037112">
    <property type="entry name" value="Antirestriction_ArdC"/>
    <property type="match status" value="1"/>
</dbReference>
<dbReference type="Pfam" id="PF18818">
    <property type="entry name" value="MPTase-PolyVal"/>
    <property type="match status" value="1"/>
</dbReference>
<keyword evidence="5" id="KW-1185">Reference proteome</keyword>
<dbReference type="InterPro" id="IPR041459">
    <property type="entry name" value="MPTase-PolyVal"/>
</dbReference>
<dbReference type="RefSeq" id="WP_163348018.1">
    <property type="nucleotide sequence ID" value="NZ_CP048409.1"/>
</dbReference>
<evidence type="ECO:0000259" key="3">
    <source>
        <dbReference type="Pfam" id="PF18818"/>
    </source>
</evidence>
<evidence type="ECO:0000259" key="2">
    <source>
        <dbReference type="Pfam" id="PF08401"/>
    </source>
</evidence>
<dbReference type="Proteomes" id="UP000474630">
    <property type="component" value="Chromosome"/>
</dbReference>
<evidence type="ECO:0000256" key="1">
    <source>
        <dbReference type="SAM" id="MobiDB-lite"/>
    </source>
</evidence>
<dbReference type="EMBL" id="CP048409">
    <property type="protein sequence ID" value="QIA09109.1"/>
    <property type="molecule type" value="Genomic_DNA"/>
</dbReference>